<dbReference type="EMBL" id="BSOT01000005">
    <property type="protein sequence ID" value="GLR69519.1"/>
    <property type="molecule type" value="Genomic_DNA"/>
</dbReference>
<evidence type="ECO:0000313" key="3">
    <source>
        <dbReference type="Proteomes" id="UP001156601"/>
    </source>
</evidence>
<name>A0AA37SW90_9ALTE</name>
<dbReference type="Pfam" id="PF03401">
    <property type="entry name" value="TctC"/>
    <property type="match status" value="1"/>
</dbReference>
<evidence type="ECO:0000313" key="2">
    <source>
        <dbReference type="EMBL" id="GLR69519.1"/>
    </source>
</evidence>
<organism evidence="2 3">
    <name type="scientific">Agaribacter marinus</name>
    <dbReference type="NCBI Taxonomy" id="1431249"/>
    <lineage>
        <taxon>Bacteria</taxon>
        <taxon>Pseudomonadati</taxon>
        <taxon>Pseudomonadota</taxon>
        <taxon>Gammaproteobacteria</taxon>
        <taxon>Alteromonadales</taxon>
        <taxon>Alteromonadaceae</taxon>
        <taxon>Agaribacter</taxon>
    </lineage>
</organism>
<dbReference type="PANTHER" id="PTHR42928:SF5">
    <property type="entry name" value="BLR1237 PROTEIN"/>
    <property type="match status" value="1"/>
</dbReference>
<dbReference type="Gene3D" id="3.40.190.150">
    <property type="entry name" value="Bordetella uptake gene, domain 1"/>
    <property type="match status" value="1"/>
</dbReference>
<proteinExistence type="inferred from homology"/>
<dbReference type="Gene3D" id="3.40.190.10">
    <property type="entry name" value="Periplasmic binding protein-like II"/>
    <property type="match status" value="1"/>
</dbReference>
<evidence type="ECO:0000256" key="1">
    <source>
        <dbReference type="ARBA" id="ARBA00006987"/>
    </source>
</evidence>
<dbReference type="InterPro" id="IPR005064">
    <property type="entry name" value="BUG"/>
</dbReference>
<sequence>MKHTSPYKQHLASLAAFVGLALGILFFRHTVIDGADEFPSRPISHVVVWSAGGGTDIANRVVSAEMAKLLGQTVNVTNRPGGVAGSLGMSYVSQRPADGYTWVGISESCVTAGVMGGWQERMDIWYPMIIGGSPSVISVSSESSINSLTDLIAQAKQRTINAAAGGSGSIHHLNLLAFERGVDAPFKFVPFPGSAPAQIAAVTQEVHVVITTLAEQQQLISAGKLKPLAMLNESEYAFSENLIIPSAFVDFPSLSEHLPVFQSIGMAISDDAPDEVKALLSEAFTQALQTPTVKTWADNNYFSLSGRTGDAAKEEFARLESLFTWTLNDMGVTKISPEALAIARPDASE</sequence>
<comment type="similarity">
    <text evidence="1">Belongs to the UPF0065 (bug) family.</text>
</comment>
<reference evidence="2" key="1">
    <citation type="journal article" date="2014" name="Int. J. Syst. Evol. Microbiol.">
        <title>Complete genome sequence of Corynebacterium casei LMG S-19264T (=DSM 44701T), isolated from a smear-ripened cheese.</title>
        <authorList>
            <consortium name="US DOE Joint Genome Institute (JGI-PGF)"/>
            <person name="Walter F."/>
            <person name="Albersmeier A."/>
            <person name="Kalinowski J."/>
            <person name="Ruckert C."/>
        </authorList>
    </citation>
    <scope>NUCLEOTIDE SEQUENCE</scope>
    <source>
        <strain evidence="2">NBRC 110023</strain>
    </source>
</reference>
<gene>
    <name evidence="2" type="ORF">GCM10007852_04270</name>
</gene>
<keyword evidence="3" id="KW-1185">Reference proteome</keyword>
<protein>
    <recommendedName>
        <fullName evidence="4">Tripartite-type tricarboxylate transporter, receptor component TctC</fullName>
    </recommendedName>
</protein>
<dbReference type="SUPFAM" id="SSF53850">
    <property type="entry name" value="Periplasmic binding protein-like II"/>
    <property type="match status" value="1"/>
</dbReference>
<dbReference type="InterPro" id="IPR042100">
    <property type="entry name" value="Bug_dom1"/>
</dbReference>
<comment type="caution">
    <text evidence="2">The sequence shown here is derived from an EMBL/GenBank/DDBJ whole genome shotgun (WGS) entry which is preliminary data.</text>
</comment>
<dbReference type="RefSeq" id="WP_284215847.1">
    <property type="nucleotide sequence ID" value="NZ_BSOT01000005.1"/>
</dbReference>
<evidence type="ECO:0008006" key="4">
    <source>
        <dbReference type="Google" id="ProtNLM"/>
    </source>
</evidence>
<dbReference type="AlphaFoldDB" id="A0AA37SW90"/>
<dbReference type="PANTHER" id="PTHR42928">
    <property type="entry name" value="TRICARBOXYLATE-BINDING PROTEIN"/>
    <property type="match status" value="1"/>
</dbReference>
<accession>A0AA37SW90</accession>
<dbReference type="PIRSF" id="PIRSF017082">
    <property type="entry name" value="YflP"/>
    <property type="match status" value="1"/>
</dbReference>
<reference evidence="2" key="2">
    <citation type="submission" date="2023-01" db="EMBL/GenBank/DDBJ databases">
        <title>Draft genome sequence of Agaribacter marinus strain NBRC 110023.</title>
        <authorList>
            <person name="Sun Q."/>
            <person name="Mori K."/>
        </authorList>
    </citation>
    <scope>NUCLEOTIDE SEQUENCE</scope>
    <source>
        <strain evidence="2">NBRC 110023</strain>
    </source>
</reference>
<dbReference type="Proteomes" id="UP001156601">
    <property type="component" value="Unassembled WGS sequence"/>
</dbReference>